<keyword evidence="3" id="KW-1185">Reference proteome</keyword>
<dbReference type="PANTHER" id="PTHR16038:SF4">
    <property type="entry name" value="WD REPEAT-CONTAINING PROTEIN 74"/>
    <property type="match status" value="1"/>
</dbReference>
<evidence type="ECO:0000313" key="3">
    <source>
        <dbReference type="Proteomes" id="UP000823046"/>
    </source>
</evidence>
<keyword evidence="1" id="KW-0732">Signal</keyword>
<dbReference type="InterPro" id="IPR015943">
    <property type="entry name" value="WD40/YVTN_repeat-like_dom_sf"/>
</dbReference>
<accession>A0ABQ7JB04</accession>
<proteinExistence type="predicted"/>
<evidence type="ECO:0000313" key="2">
    <source>
        <dbReference type="EMBL" id="KAF8820840.1"/>
    </source>
</evidence>
<evidence type="ECO:0000256" key="1">
    <source>
        <dbReference type="SAM" id="SignalP"/>
    </source>
</evidence>
<name>A0ABQ7JB04_9APIC</name>
<reference evidence="2 3" key="1">
    <citation type="journal article" date="2020" name="bioRxiv">
        <title>Metabolic contributions of an alphaproteobacterial endosymbiont in the apicomplexan Cardiosporidium cionae.</title>
        <authorList>
            <person name="Hunter E.S."/>
            <person name="Paight C.J."/>
            <person name="Lane C.E."/>
        </authorList>
    </citation>
    <scope>NUCLEOTIDE SEQUENCE [LARGE SCALE GENOMIC DNA]</scope>
    <source>
        <strain evidence="2">ESH_2018</strain>
    </source>
</reference>
<dbReference type="InterPro" id="IPR036322">
    <property type="entry name" value="WD40_repeat_dom_sf"/>
</dbReference>
<feature type="chain" id="PRO_5046809975" evidence="1">
    <location>
        <begin position="25"/>
        <end position="606"/>
    </location>
</feature>
<dbReference type="PANTHER" id="PTHR16038">
    <property type="entry name" value="NOP SEVEN ASSOCIATED PROTEIN 1"/>
    <property type="match status" value="1"/>
</dbReference>
<sequence>GYRVTNSFLSTFLIFIILKAALNSSNERFFNETEVHNTKNLEKLRLEAMRLVAGDALGHLRMVDIEKKENRRCFVGGGDRSKAIRAMAWRQRPSENTDTSFHKLVIGREDGCVFTVDLNDEDSSDKIFSLRLPAPIVHISLLHHHSEIEKKMMSDYFDMRSHNLTELAAHSVDLMYQAFMNAWKASSIIDADLPTKKKLRATVETARKSSTGTSSLPEFCTSMNLSSESTSPSFLSPTSIQSIIDSFSYTERLLCLTRAGHACVLPWNEENVTSDGSGSPSPLLSPSNPTLPSELFFKEIYDTQKKKSRAIRRRTSVSTSGDVSLSNISQSTTDVFSQASGSFYRLPQPIDCAATHPLASTYMAFGGIENDLKIMDWEAEKLCWSARAVKRTNLDLRVPVKLTSLCWLSSLNPNVLAVGTKQGIVRIYDLRTQRRPVHEFRLTQENRPITTLSSLSPPNRYHRSLTDTLPHVKKGKLTTKCSSRSKAQKAFSQSSVVSLGEYSVHSKGGCPLYAADSCGMLYKCRVKEISQEESQVQQKISVASSQMANSSSWNGKVPPSILHCSLEGCFHHQMGASTALDVDETVISFMVYPQRHSHGIYVVSAV</sequence>
<dbReference type="Proteomes" id="UP000823046">
    <property type="component" value="Unassembled WGS sequence"/>
</dbReference>
<dbReference type="InterPro" id="IPR037379">
    <property type="entry name" value="WDR74/Nsa1"/>
</dbReference>
<organism evidence="2 3">
    <name type="scientific">Cardiosporidium cionae</name>
    <dbReference type="NCBI Taxonomy" id="476202"/>
    <lineage>
        <taxon>Eukaryota</taxon>
        <taxon>Sar</taxon>
        <taxon>Alveolata</taxon>
        <taxon>Apicomplexa</taxon>
        <taxon>Aconoidasida</taxon>
        <taxon>Nephromycida</taxon>
        <taxon>Cardiosporidium</taxon>
    </lineage>
</organism>
<dbReference type="EMBL" id="JADAQX010000288">
    <property type="protein sequence ID" value="KAF8820840.1"/>
    <property type="molecule type" value="Genomic_DNA"/>
</dbReference>
<protein>
    <submittedName>
        <fullName evidence="2">Uncharacterized protein</fullName>
    </submittedName>
</protein>
<dbReference type="Gene3D" id="2.130.10.10">
    <property type="entry name" value="YVTN repeat-like/Quinoprotein amine dehydrogenase"/>
    <property type="match status" value="1"/>
</dbReference>
<feature type="non-terminal residue" evidence="2">
    <location>
        <position position="1"/>
    </location>
</feature>
<dbReference type="SUPFAM" id="SSF50978">
    <property type="entry name" value="WD40 repeat-like"/>
    <property type="match status" value="1"/>
</dbReference>
<gene>
    <name evidence="2" type="ORF">IE077_002754</name>
</gene>
<feature type="signal peptide" evidence="1">
    <location>
        <begin position="1"/>
        <end position="24"/>
    </location>
</feature>
<comment type="caution">
    <text evidence="2">The sequence shown here is derived from an EMBL/GenBank/DDBJ whole genome shotgun (WGS) entry which is preliminary data.</text>
</comment>